<dbReference type="AlphaFoldDB" id="A0A1L3SS40"/>
<dbReference type="Proteomes" id="UP000182840">
    <property type="component" value="Chromosome"/>
</dbReference>
<dbReference type="SMART" id="SM00855">
    <property type="entry name" value="PGAM"/>
    <property type="match status" value="1"/>
</dbReference>
<accession>A0A1L3SS40</accession>
<sequence length="169" mass="17941">MGRLYLLRHARAAWAEPGTRDFDRPLTEAGRLESEAVGAFMASRDYQPEIVVCSSAQRAIETWQGLAGRLGRRQNEAILSQQLYSTDATGYLSIVREKGDAGSILIIGHNPMIEDLTIALCCGRDAEPPPVLAGGFPTAGLAVLSFATPLSAAAPGAAQLDDFLNSTPA</sequence>
<proteinExistence type="predicted"/>
<dbReference type="EMBL" id="CP018171">
    <property type="protein sequence ID" value="APH72135.1"/>
    <property type="molecule type" value="Genomic_DNA"/>
</dbReference>
<dbReference type="CDD" id="cd07067">
    <property type="entry name" value="HP_PGM_like"/>
    <property type="match status" value="1"/>
</dbReference>
<feature type="binding site" evidence="1">
    <location>
        <position position="58"/>
    </location>
    <ligand>
        <name>substrate</name>
    </ligand>
</feature>
<reference evidence="3" key="1">
    <citation type="submission" date="2016-11" db="EMBL/GenBank/DDBJ databases">
        <title>Mesorhizobium oceanicum sp. nov., isolated from deep seawater in South China Sea.</title>
        <authorList>
            <person name="Fu G.-Y."/>
        </authorList>
    </citation>
    <scope>NUCLEOTIDE SEQUENCE [LARGE SCALE GENOMIC DNA]</scope>
    <source>
        <strain evidence="3">B7</strain>
    </source>
</reference>
<dbReference type="Gene3D" id="3.40.50.1240">
    <property type="entry name" value="Phosphoglycerate mutase-like"/>
    <property type="match status" value="1"/>
</dbReference>
<dbReference type="STRING" id="1670800.BSQ44_12755"/>
<name>A0A1L3SS40_9HYPH</name>
<dbReference type="OrthoDB" id="9810154at2"/>
<protein>
    <recommendedName>
        <fullName evidence="4">Phosphohistidine phosphatase</fullName>
    </recommendedName>
</protein>
<dbReference type="PANTHER" id="PTHR47623">
    <property type="entry name" value="OS09G0287300 PROTEIN"/>
    <property type="match status" value="1"/>
</dbReference>
<dbReference type="KEGG" id="meso:BSQ44_12755"/>
<evidence type="ECO:0008006" key="4">
    <source>
        <dbReference type="Google" id="ProtNLM"/>
    </source>
</evidence>
<organism evidence="2 3">
    <name type="scientific">Aquibium oceanicum</name>
    <dbReference type="NCBI Taxonomy" id="1670800"/>
    <lineage>
        <taxon>Bacteria</taxon>
        <taxon>Pseudomonadati</taxon>
        <taxon>Pseudomonadota</taxon>
        <taxon>Alphaproteobacteria</taxon>
        <taxon>Hyphomicrobiales</taxon>
        <taxon>Phyllobacteriaceae</taxon>
        <taxon>Aquibium</taxon>
    </lineage>
</organism>
<gene>
    <name evidence="2" type="ORF">BSQ44_12755</name>
</gene>
<dbReference type="Pfam" id="PF00300">
    <property type="entry name" value="His_Phos_1"/>
    <property type="match status" value="1"/>
</dbReference>
<dbReference type="SUPFAM" id="SSF53254">
    <property type="entry name" value="Phosphoglycerate mutase-like"/>
    <property type="match status" value="1"/>
</dbReference>
<evidence type="ECO:0000256" key="1">
    <source>
        <dbReference type="PIRSR" id="PIRSR613078-2"/>
    </source>
</evidence>
<evidence type="ECO:0000313" key="3">
    <source>
        <dbReference type="Proteomes" id="UP000182840"/>
    </source>
</evidence>
<keyword evidence="3" id="KW-1185">Reference proteome</keyword>
<dbReference type="PANTHER" id="PTHR47623:SF1">
    <property type="entry name" value="OS09G0287300 PROTEIN"/>
    <property type="match status" value="1"/>
</dbReference>
<dbReference type="RefSeq" id="WP_072604699.1">
    <property type="nucleotide sequence ID" value="NZ_CP018171.1"/>
</dbReference>
<dbReference type="InterPro" id="IPR029033">
    <property type="entry name" value="His_PPase_superfam"/>
</dbReference>
<evidence type="ECO:0000313" key="2">
    <source>
        <dbReference type="EMBL" id="APH72135.1"/>
    </source>
</evidence>
<dbReference type="InterPro" id="IPR013078">
    <property type="entry name" value="His_Pase_superF_clade-1"/>
</dbReference>